<dbReference type="Proteomes" id="UP000515121">
    <property type="component" value="Unplaced"/>
</dbReference>
<dbReference type="KEGG" id="dzi:111310311"/>
<gene>
    <name evidence="3 4 5" type="primary">LOC111310311</name>
</gene>
<dbReference type="RefSeq" id="XP_022765364.1">
    <property type="nucleotide sequence ID" value="XM_022909629.1"/>
</dbReference>
<proteinExistence type="predicted"/>
<evidence type="ECO:0000313" key="4">
    <source>
        <dbReference type="RefSeq" id="XP_022765364.1"/>
    </source>
</evidence>
<accession>A0A6P6AKG9</accession>
<sequence>MTARRAGFSKLNSMVWQWKAKAKEAIFISSQSRFFRAHSHQLQSEGSRNMSKKKVLHQFSLHVAFLSIVTVSLGAHVLPGKPITIPPYLSPPCNAAYPENCPKPVYPNSTRPCNEANRCRIRPLFLLDGSGTQFLAWLFVEGSPLNLINAVLANATTVAFDRWLVDNKKDNSSQQLASTSAMKNGSSVKKGASFSLSRIDTTSAGLRDEELILNFSTTVKDLG</sequence>
<evidence type="ECO:0000313" key="3">
    <source>
        <dbReference type="RefSeq" id="XP_022765363.1"/>
    </source>
</evidence>
<protein>
    <submittedName>
        <fullName evidence="3 4">Uncharacterized protein LOC111310311 isoform X1</fullName>
    </submittedName>
</protein>
<keyword evidence="1" id="KW-0812">Transmembrane</keyword>
<feature type="transmembrane region" description="Helical" evidence="1">
    <location>
        <begin position="59"/>
        <end position="78"/>
    </location>
</feature>
<dbReference type="GeneID" id="111310311"/>
<keyword evidence="1" id="KW-0472">Membrane</keyword>
<keyword evidence="2" id="KW-1185">Reference proteome</keyword>
<keyword evidence="1" id="KW-1133">Transmembrane helix</keyword>
<evidence type="ECO:0000313" key="5">
    <source>
        <dbReference type="RefSeq" id="XP_022765365.1"/>
    </source>
</evidence>
<name>A0A6P6AKG9_DURZI</name>
<dbReference type="RefSeq" id="XP_022765365.1">
    <property type="nucleotide sequence ID" value="XM_022909630.1"/>
</dbReference>
<evidence type="ECO:0000256" key="1">
    <source>
        <dbReference type="SAM" id="Phobius"/>
    </source>
</evidence>
<reference evidence="3 4" key="1">
    <citation type="submission" date="2025-04" db="UniProtKB">
        <authorList>
            <consortium name="RefSeq"/>
        </authorList>
    </citation>
    <scope>IDENTIFICATION</scope>
    <source>
        <tissue evidence="3 4">Fruit stalk</tissue>
    </source>
</reference>
<organism evidence="2 4">
    <name type="scientific">Durio zibethinus</name>
    <name type="common">Durian</name>
    <dbReference type="NCBI Taxonomy" id="66656"/>
    <lineage>
        <taxon>Eukaryota</taxon>
        <taxon>Viridiplantae</taxon>
        <taxon>Streptophyta</taxon>
        <taxon>Embryophyta</taxon>
        <taxon>Tracheophyta</taxon>
        <taxon>Spermatophyta</taxon>
        <taxon>Magnoliopsida</taxon>
        <taxon>eudicotyledons</taxon>
        <taxon>Gunneridae</taxon>
        <taxon>Pentapetalae</taxon>
        <taxon>rosids</taxon>
        <taxon>malvids</taxon>
        <taxon>Malvales</taxon>
        <taxon>Malvaceae</taxon>
        <taxon>Helicteroideae</taxon>
        <taxon>Durio</taxon>
    </lineage>
</organism>
<evidence type="ECO:0000313" key="2">
    <source>
        <dbReference type="Proteomes" id="UP000515121"/>
    </source>
</evidence>
<dbReference type="AlphaFoldDB" id="A0A6P6AKG9"/>
<dbReference type="RefSeq" id="XP_022765363.1">
    <property type="nucleotide sequence ID" value="XM_022909628.1"/>
</dbReference>